<protein>
    <submittedName>
        <fullName evidence="1">Uncharacterized protein</fullName>
    </submittedName>
</protein>
<sequence>MKISNAVEIGDDASPVLKYLRDCELTIINDDGSVTVEIGASLSNINEAIKQMTIGDAVEIASTSSRVLQYMKDFKLDELDAGIKAMTIADAIAINEDSHAVINAIADLTLDDLSRGDILQSKLDTLRLGQVITVTETSPKILKALQYSRLGTLGEAVDRLEMQDVFENIDSGVLSLISPTTLIDKVPDALTAAIQDTTLYGLQQIELFEYTIGDTDYYTYSKTLERTGTHNALIGDVVQVIAERTFDGLTVEFVKLYRDTIDGLLYAGLPDGSGTPVRIEATTGAEGMVILDAEDVNKILGVLPEADRYSAVITVDDSVGSDLTVLGGSYDTLFSIDMQDADGNLWIGDASAKVEFPNKVGGYAFFHANGSVHLNGAVDGITASGAASPEDIPVATIAGGTKPMTLIELISEDWSGTGA</sequence>
<proteinExistence type="predicted"/>
<dbReference type="AlphaFoldDB" id="A0A9D1MI96"/>
<dbReference type="EMBL" id="DVNF01000117">
    <property type="protein sequence ID" value="HIU60524.1"/>
    <property type="molecule type" value="Genomic_DNA"/>
</dbReference>
<dbReference type="Proteomes" id="UP000824094">
    <property type="component" value="Unassembled WGS sequence"/>
</dbReference>
<comment type="caution">
    <text evidence="1">The sequence shown here is derived from an EMBL/GenBank/DDBJ whole genome shotgun (WGS) entry which is preliminary data.</text>
</comment>
<evidence type="ECO:0000313" key="2">
    <source>
        <dbReference type="Proteomes" id="UP000824094"/>
    </source>
</evidence>
<name>A0A9D1MI96_9FIRM</name>
<accession>A0A9D1MI96</accession>
<reference evidence="1" key="1">
    <citation type="submission" date="2020-10" db="EMBL/GenBank/DDBJ databases">
        <authorList>
            <person name="Gilroy R."/>
        </authorList>
    </citation>
    <scope>NUCLEOTIDE SEQUENCE</scope>
    <source>
        <strain evidence="1">18911</strain>
    </source>
</reference>
<organism evidence="1 2">
    <name type="scientific">Candidatus Stercoripulliclostridium merdigallinarum</name>
    <dbReference type="NCBI Taxonomy" id="2840951"/>
    <lineage>
        <taxon>Bacteria</taxon>
        <taxon>Bacillati</taxon>
        <taxon>Bacillota</taxon>
        <taxon>Clostridia</taxon>
        <taxon>Eubacteriales</taxon>
        <taxon>Candidatus Stercoripulliclostridium</taxon>
    </lineage>
</organism>
<evidence type="ECO:0000313" key="1">
    <source>
        <dbReference type="EMBL" id="HIU60524.1"/>
    </source>
</evidence>
<reference evidence="1" key="2">
    <citation type="journal article" date="2021" name="PeerJ">
        <title>Extensive microbial diversity within the chicken gut microbiome revealed by metagenomics and culture.</title>
        <authorList>
            <person name="Gilroy R."/>
            <person name="Ravi A."/>
            <person name="Getino M."/>
            <person name="Pursley I."/>
            <person name="Horton D.L."/>
            <person name="Alikhan N.F."/>
            <person name="Baker D."/>
            <person name="Gharbi K."/>
            <person name="Hall N."/>
            <person name="Watson M."/>
            <person name="Adriaenssens E.M."/>
            <person name="Foster-Nyarko E."/>
            <person name="Jarju S."/>
            <person name="Secka A."/>
            <person name="Antonio M."/>
            <person name="Oren A."/>
            <person name="Chaudhuri R.R."/>
            <person name="La Ragione R."/>
            <person name="Hildebrand F."/>
            <person name="Pallen M.J."/>
        </authorList>
    </citation>
    <scope>NUCLEOTIDE SEQUENCE</scope>
    <source>
        <strain evidence="1">18911</strain>
    </source>
</reference>
<gene>
    <name evidence="1" type="ORF">IAB05_03920</name>
</gene>